<sequence length="136" mass="13821">MKVARIPALTVAGAAVGFAVLTGGGTALADTAAPGPAAQSSTADVSVKATWNHNNVIGARSAGVITTTKATGTVKDTRKDGKCARVQIRWYGTSGKFDVDTFKACGYGKAKTVSGKPGDNGKYWTALSARVITSTV</sequence>
<protein>
    <recommendedName>
        <fullName evidence="4">Secreted protein</fullName>
    </recommendedName>
</protein>
<comment type="caution">
    <text evidence="2">The sequence shown here is derived from an EMBL/GenBank/DDBJ whole genome shotgun (WGS) entry which is preliminary data.</text>
</comment>
<name>A0ABW0ZTS9_9ACTN</name>
<keyword evidence="1" id="KW-0732">Signal</keyword>
<dbReference type="Proteomes" id="UP001596074">
    <property type="component" value="Unassembled WGS sequence"/>
</dbReference>
<organism evidence="2 3">
    <name type="scientific">Actinomadura rugatobispora</name>
    <dbReference type="NCBI Taxonomy" id="1994"/>
    <lineage>
        <taxon>Bacteria</taxon>
        <taxon>Bacillati</taxon>
        <taxon>Actinomycetota</taxon>
        <taxon>Actinomycetes</taxon>
        <taxon>Streptosporangiales</taxon>
        <taxon>Thermomonosporaceae</taxon>
        <taxon>Actinomadura</taxon>
    </lineage>
</organism>
<evidence type="ECO:0000313" key="3">
    <source>
        <dbReference type="Proteomes" id="UP001596074"/>
    </source>
</evidence>
<keyword evidence="3" id="KW-1185">Reference proteome</keyword>
<feature type="signal peptide" evidence="1">
    <location>
        <begin position="1"/>
        <end position="29"/>
    </location>
</feature>
<dbReference type="RefSeq" id="WP_378281545.1">
    <property type="nucleotide sequence ID" value="NZ_JBHSON010000011.1"/>
</dbReference>
<dbReference type="EMBL" id="JBHSON010000011">
    <property type="protein sequence ID" value="MFC5745922.1"/>
    <property type="molecule type" value="Genomic_DNA"/>
</dbReference>
<evidence type="ECO:0000313" key="2">
    <source>
        <dbReference type="EMBL" id="MFC5745922.1"/>
    </source>
</evidence>
<proteinExistence type="predicted"/>
<evidence type="ECO:0000256" key="1">
    <source>
        <dbReference type="SAM" id="SignalP"/>
    </source>
</evidence>
<feature type="chain" id="PRO_5046360520" description="Secreted protein" evidence="1">
    <location>
        <begin position="30"/>
        <end position="136"/>
    </location>
</feature>
<reference evidence="3" key="1">
    <citation type="journal article" date="2019" name="Int. J. Syst. Evol. Microbiol.">
        <title>The Global Catalogue of Microorganisms (GCM) 10K type strain sequencing project: providing services to taxonomists for standard genome sequencing and annotation.</title>
        <authorList>
            <consortium name="The Broad Institute Genomics Platform"/>
            <consortium name="The Broad Institute Genome Sequencing Center for Infectious Disease"/>
            <person name="Wu L."/>
            <person name="Ma J."/>
        </authorList>
    </citation>
    <scope>NUCLEOTIDE SEQUENCE [LARGE SCALE GENOMIC DNA]</scope>
    <source>
        <strain evidence="3">KCTC 42087</strain>
    </source>
</reference>
<accession>A0ABW0ZTS9</accession>
<gene>
    <name evidence="2" type="ORF">ACFPZN_09915</name>
</gene>
<evidence type="ECO:0008006" key="4">
    <source>
        <dbReference type="Google" id="ProtNLM"/>
    </source>
</evidence>